<reference evidence="1 2" key="1">
    <citation type="submission" date="2018-01" db="EMBL/GenBank/DDBJ databases">
        <title>Whole genome sequencing of Histamine producing bacteria.</title>
        <authorList>
            <person name="Butler K."/>
        </authorList>
    </citation>
    <scope>NUCLEOTIDE SEQUENCE [LARGE SCALE GENOMIC DNA]</scope>
    <source>
        <strain evidence="1 2">NCIMB 13481</strain>
    </source>
</reference>
<name>A0A2T3MS37_9GAMM</name>
<dbReference type="EMBL" id="PYLW01000001">
    <property type="protein sequence ID" value="PSV99920.1"/>
    <property type="molecule type" value="Genomic_DNA"/>
</dbReference>
<dbReference type="Proteomes" id="UP000241954">
    <property type="component" value="Unassembled WGS sequence"/>
</dbReference>
<organism evidence="1 2">
    <name type="scientific">Photobacterium iliopiscarium</name>
    <dbReference type="NCBI Taxonomy" id="56192"/>
    <lineage>
        <taxon>Bacteria</taxon>
        <taxon>Pseudomonadati</taxon>
        <taxon>Pseudomonadota</taxon>
        <taxon>Gammaproteobacteria</taxon>
        <taxon>Vibrionales</taxon>
        <taxon>Vibrionaceae</taxon>
        <taxon>Photobacterium</taxon>
    </lineage>
</organism>
<protein>
    <recommendedName>
        <fullName evidence="3">DUF4393 domain-containing protein</fullName>
    </recommendedName>
</protein>
<accession>A0A2T3MS37</accession>
<comment type="caution">
    <text evidence="1">The sequence shown here is derived from an EMBL/GenBank/DDBJ whole genome shotgun (WGS) entry which is preliminary data.</text>
</comment>
<dbReference type="RefSeq" id="WP_107236604.1">
    <property type="nucleotide sequence ID" value="NZ_PYLW01000001.1"/>
</dbReference>
<proteinExistence type="predicted"/>
<gene>
    <name evidence="1" type="ORF">C9I88_01850</name>
</gene>
<evidence type="ECO:0000313" key="1">
    <source>
        <dbReference type="EMBL" id="PSV99920.1"/>
    </source>
</evidence>
<sequence>MKEKIIKIAEKATTSKYVPNTSSVFRAGVSAIPVVGGALDHLIFDKSDEIRTRNIEVAIASLENKYQKLENASINLDWFLTGEAVNLFKELISLIEYEDSQEKLDAVSQLYALSSLQQFSNDQQKAWVMRKVSELSNEQRKLFVEVASISPEERKYSSGALQSSESAIWNDVVYNLLNNKVKIDPLYCFWSEGFNVDVQLELLCSAGVLERKHSYFAKNQGYKISVFGLSVLEYLKMVS</sequence>
<evidence type="ECO:0008006" key="3">
    <source>
        <dbReference type="Google" id="ProtNLM"/>
    </source>
</evidence>
<evidence type="ECO:0000313" key="2">
    <source>
        <dbReference type="Proteomes" id="UP000241954"/>
    </source>
</evidence>
<dbReference type="AlphaFoldDB" id="A0A2T3MS37"/>